<dbReference type="AlphaFoldDB" id="A0AA39S8F1"/>
<feature type="transmembrane region" description="Helical" evidence="4">
    <location>
        <begin position="420"/>
        <end position="441"/>
    </location>
</feature>
<evidence type="ECO:0000313" key="7">
    <source>
        <dbReference type="Proteomes" id="UP001168877"/>
    </source>
</evidence>
<organism evidence="6 7">
    <name type="scientific">Acer saccharum</name>
    <name type="common">Sugar maple</name>
    <dbReference type="NCBI Taxonomy" id="4024"/>
    <lineage>
        <taxon>Eukaryota</taxon>
        <taxon>Viridiplantae</taxon>
        <taxon>Streptophyta</taxon>
        <taxon>Embryophyta</taxon>
        <taxon>Tracheophyta</taxon>
        <taxon>Spermatophyta</taxon>
        <taxon>Magnoliopsida</taxon>
        <taxon>eudicotyledons</taxon>
        <taxon>Gunneridae</taxon>
        <taxon>Pentapetalae</taxon>
        <taxon>rosids</taxon>
        <taxon>malvids</taxon>
        <taxon>Sapindales</taxon>
        <taxon>Sapindaceae</taxon>
        <taxon>Hippocastanoideae</taxon>
        <taxon>Acereae</taxon>
        <taxon>Acer</taxon>
    </lineage>
</organism>
<evidence type="ECO:0000256" key="4">
    <source>
        <dbReference type="SAM" id="Phobius"/>
    </source>
</evidence>
<feature type="transmembrane region" description="Helical" evidence="4">
    <location>
        <begin position="323"/>
        <end position="344"/>
    </location>
</feature>
<protein>
    <recommendedName>
        <fullName evidence="5">Phorbol-ester/DAG-type domain-containing protein</fullName>
    </recommendedName>
</protein>
<keyword evidence="4" id="KW-0472">Membrane</keyword>
<keyword evidence="1" id="KW-0479">Metal-binding</keyword>
<feature type="transmembrane region" description="Helical" evidence="4">
    <location>
        <begin position="297"/>
        <end position="317"/>
    </location>
</feature>
<keyword evidence="4" id="KW-1133">Transmembrane helix</keyword>
<keyword evidence="4" id="KW-0812">Transmembrane</keyword>
<dbReference type="InterPro" id="IPR046349">
    <property type="entry name" value="C1-like_sf"/>
</dbReference>
<evidence type="ECO:0000256" key="2">
    <source>
        <dbReference type="ARBA" id="ARBA00022737"/>
    </source>
</evidence>
<evidence type="ECO:0000256" key="1">
    <source>
        <dbReference type="ARBA" id="ARBA00022723"/>
    </source>
</evidence>
<feature type="transmembrane region" description="Helical" evidence="4">
    <location>
        <begin position="477"/>
        <end position="497"/>
    </location>
</feature>
<name>A0AA39S8F1_ACESA</name>
<dbReference type="PANTHER" id="PTHR48473">
    <property type="entry name" value="TIR DOMAIN-CONTAINING PROTEIN"/>
    <property type="match status" value="1"/>
</dbReference>
<feature type="domain" description="Phorbol-ester/DAG-type" evidence="5">
    <location>
        <begin position="10"/>
        <end position="61"/>
    </location>
</feature>
<dbReference type="Proteomes" id="UP001168877">
    <property type="component" value="Unassembled WGS sequence"/>
</dbReference>
<dbReference type="InterPro" id="IPR004146">
    <property type="entry name" value="DC1"/>
</dbReference>
<comment type="caution">
    <text evidence="6">The sequence shown here is derived from an EMBL/GenBank/DDBJ whole genome shotgun (WGS) entry which is preliminary data.</text>
</comment>
<accession>A0AA39S8F1</accession>
<gene>
    <name evidence="6" type="ORF">LWI29_029443</name>
</gene>
<dbReference type="Pfam" id="PF03107">
    <property type="entry name" value="C1_2"/>
    <property type="match status" value="1"/>
</dbReference>
<keyword evidence="7" id="KW-1185">Reference proteome</keyword>
<reference evidence="6" key="2">
    <citation type="submission" date="2023-06" db="EMBL/GenBank/DDBJ databases">
        <authorList>
            <person name="Swenson N.G."/>
            <person name="Wegrzyn J.L."/>
            <person name="Mcevoy S.L."/>
        </authorList>
    </citation>
    <scope>NUCLEOTIDE SEQUENCE</scope>
    <source>
        <strain evidence="6">NS2018</strain>
        <tissue evidence="6">Leaf</tissue>
    </source>
</reference>
<feature type="transmembrane region" description="Helical" evidence="4">
    <location>
        <begin position="239"/>
        <end position="261"/>
    </location>
</feature>
<proteinExistence type="predicted"/>
<evidence type="ECO:0000259" key="5">
    <source>
        <dbReference type="PROSITE" id="PS50081"/>
    </source>
</evidence>
<feature type="transmembrane region" description="Helical" evidence="4">
    <location>
        <begin position="390"/>
        <end position="408"/>
    </location>
</feature>
<feature type="transmembrane region" description="Helical" evidence="4">
    <location>
        <begin position="503"/>
        <end position="524"/>
    </location>
</feature>
<dbReference type="PROSITE" id="PS50081">
    <property type="entry name" value="ZF_DAG_PE_2"/>
    <property type="match status" value="1"/>
</dbReference>
<dbReference type="InterPro" id="IPR002219">
    <property type="entry name" value="PKC_DAG/PE"/>
</dbReference>
<reference evidence="6" key="1">
    <citation type="journal article" date="2022" name="Plant J.">
        <title>Strategies of tolerance reflected in two North American maple genomes.</title>
        <authorList>
            <person name="McEvoy S.L."/>
            <person name="Sezen U.U."/>
            <person name="Trouern-Trend A."/>
            <person name="McMahon S.M."/>
            <person name="Schaberg P.G."/>
            <person name="Yang J."/>
            <person name="Wegrzyn J.L."/>
            <person name="Swenson N.G."/>
        </authorList>
    </citation>
    <scope>NUCLEOTIDE SEQUENCE</scope>
    <source>
        <strain evidence="6">NS2018</strain>
    </source>
</reference>
<keyword evidence="3" id="KW-0862">Zinc</keyword>
<feature type="transmembrane region" description="Helical" evidence="4">
    <location>
        <begin position="209"/>
        <end position="227"/>
    </location>
</feature>
<dbReference type="SUPFAM" id="SSF57889">
    <property type="entry name" value="Cysteine-rich domain"/>
    <property type="match status" value="1"/>
</dbReference>
<keyword evidence="2" id="KW-0677">Repeat</keyword>
<dbReference type="PANTHER" id="PTHR48473:SF1">
    <property type="entry name" value="TIR DOMAIN-CONTAINING PROTEIN"/>
    <property type="match status" value="1"/>
</dbReference>
<sequence>MEVIHYASHRHELELKSSNMVYRPYLCNGCRDFGFGLRRFRCKQCHFDFHEECAHVKQTTTHDLYNNNIFKFFPQPPHHRSRILHCAECGYSVQGFVYYCEELELCIHPCCHSLPSKFKFYHLEFRLRDQILSSTCLWCSNDSDFPIEGLSYVSKCNKYNFHVCCAKHMMHHEVVLDGVHLGKSLEQSLQCCLEIHLGGILKRQRRRNIVMSLVTTNLVLELSSAVLDQVSSSSVNKTRFALFGMLISSVAMLTCVLELIYEFRTEKPIWRWSSALPFPWYYDRDEGRKPFGTFKDIFGLVCALCQCVLATVSYCYLRQQADNLIRISFFPIIFAFGILFSQILKNQDTKISSCGNETRALTDNNLDQSLQGCLEIHLGGISKRQRRRNIVMSFAITNLVLELSSAILDQVSSSMNKTRFALFGMLISSVAMLTSIIELIYEFRTENLIWRWSSALPFPWYYYRDHGRKPFGTFKDIVGLVCALCQFVLTTVNYCYIRKYTNSPLKISIFRIIFAFGILFSQILKNQEVEKPSRENETREINRQPGCC</sequence>
<dbReference type="EMBL" id="JAUESC010000380">
    <property type="protein sequence ID" value="KAK0593026.1"/>
    <property type="molecule type" value="Genomic_DNA"/>
</dbReference>
<evidence type="ECO:0000313" key="6">
    <source>
        <dbReference type="EMBL" id="KAK0593026.1"/>
    </source>
</evidence>
<evidence type="ECO:0000256" key="3">
    <source>
        <dbReference type="ARBA" id="ARBA00022833"/>
    </source>
</evidence>
<dbReference type="GO" id="GO:0046872">
    <property type="term" value="F:metal ion binding"/>
    <property type="evidence" value="ECO:0007669"/>
    <property type="project" value="UniProtKB-KW"/>
</dbReference>